<dbReference type="AlphaFoldDB" id="A0A2U1EC21"/>
<evidence type="ECO:0000259" key="2">
    <source>
        <dbReference type="Pfam" id="PF01979"/>
    </source>
</evidence>
<dbReference type="InterPro" id="IPR006680">
    <property type="entry name" value="Amidohydro-rel"/>
</dbReference>
<comment type="caution">
    <text evidence="3">The sequence shown here is derived from an EMBL/GenBank/DDBJ whole genome shotgun (WGS) entry which is preliminary data.</text>
</comment>
<dbReference type="Gene3D" id="2.30.40.10">
    <property type="entry name" value="Urease, subunit C, domain 1"/>
    <property type="match status" value="1"/>
</dbReference>
<keyword evidence="4" id="KW-1185">Reference proteome</keyword>
<proteinExistence type="predicted"/>
<dbReference type="InterPro" id="IPR050287">
    <property type="entry name" value="MTA/SAH_deaminase"/>
</dbReference>
<accession>A0A2U1EC21</accession>
<evidence type="ECO:0000256" key="1">
    <source>
        <dbReference type="ARBA" id="ARBA00022801"/>
    </source>
</evidence>
<dbReference type="PANTHER" id="PTHR43794">
    <property type="entry name" value="AMINOHYDROLASE SSNA-RELATED"/>
    <property type="match status" value="1"/>
</dbReference>
<dbReference type="RefSeq" id="WP_116711090.1">
    <property type="nucleotide sequence ID" value="NZ_QEKW01000024.1"/>
</dbReference>
<dbReference type="SUPFAM" id="SSF51338">
    <property type="entry name" value="Composite domain of metallo-dependent hydrolases"/>
    <property type="match status" value="1"/>
</dbReference>
<feature type="domain" description="Amidohydrolase-related" evidence="2">
    <location>
        <begin position="67"/>
        <end position="418"/>
    </location>
</feature>
<gene>
    <name evidence="3" type="ORF">C8D89_12450</name>
</gene>
<protein>
    <submittedName>
        <fullName evidence="3">Cytosine/adenosine deaminase-related metal-dependent hydrolase</fullName>
    </submittedName>
</protein>
<sequence length="483" mass="52724">MTQSTGATASSARRPVVLRGGTVLTVDAARTVLVDHDVLVVDDRIAAIGPDLEVPDGTEEIDARGGVVMPGMIDTHRHMWQTAMRGYGADWTLTQYFVWNYLEWGKVFRPQDIHAGGLLAALEAIEAGVTTCVDWSHNLQTPDHAHAAVDALAAVPGRFVLAYGNIQDAPANWTASSGFRDVLERRRGDVEAFQLAFDVTGDPSFPEKPAFEVARELGLPVTTHAGVWGATNDDGIRLMHEHGFMDPQTVYVHAATLSADSYHRIAATGGSVSVSTESEQSAGQGYPPSWVLRRHDIPMSLSMDTSAWWSGDLFSAMRSTLSADRCREHLEAQSKGETVTHHALRAEHVVEMATRGGARALGREADLGSVEVGKKADLVLIRNEHSPVMMPLLHPHGHVVFQAQRGEVEAVLVDGRIVKRDHRLVGVDLAAARRAVEQTVEHLRSTLGEEAWNQGMNPDIPETKILDNPYTYTEYRSAATHKV</sequence>
<dbReference type="Pfam" id="PF01979">
    <property type="entry name" value="Amidohydro_1"/>
    <property type="match status" value="1"/>
</dbReference>
<organism evidence="3 4">
    <name type="scientific">Actinomycetospora cinnamomea</name>
    <dbReference type="NCBI Taxonomy" id="663609"/>
    <lineage>
        <taxon>Bacteria</taxon>
        <taxon>Bacillati</taxon>
        <taxon>Actinomycetota</taxon>
        <taxon>Actinomycetes</taxon>
        <taxon>Pseudonocardiales</taxon>
        <taxon>Pseudonocardiaceae</taxon>
        <taxon>Actinomycetospora</taxon>
    </lineage>
</organism>
<dbReference type="GO" id="GO:0016810">
    <property type="term" value="F:hydrolase activity, acting on carbon-nitrogen (but not peptide) bonds"/>
    <property type="evidence" value="ECO:0007669"/>
    <property type="project" value="InterPro"/>
</dbReference>
<dbReference type="PANTHER" id="PTHR43794:SF11">
    <property type="entry name" value="AMIDOHYDROLASE-RELATED DOMAIN-CONTAINING PROTEIN"/>
    <property type="match status" value="1"/>
</dbReference>
<dbReference type="InterPro" id="IPR011059">
    <property type="entry name" value="Metal-dep_hydrolase_composite"/>
</dbReference>
<dbReference type="InterPro" id="IPR032466">
    <property type="entry name" value="Metal_Hydrolase"/>
</dbReference>
<evidence type="ECO:0000313" key="3">
    <source>
        <dbReference type="EMBL" id="PVY97513.1"/>
    </source>
</evidence>
<dbReference type="SUPFAM" id="SSF51556">
    <property type="entry name" value="Metallo-dependent hydrolases"/>
    <property type="match status" value="1"/>
</dbReference>
<name>A0A2U1EC21_9PSEU</name>
<evidence type="ECO:0000313" key="4">
    <source>
        <dbReference type="Proteomes" id="UP000245639"/>
    </source>
</evidence>
<dbReference type="Gene3D" id="3.20.20.140">
    <property type="entry name" value="Metal-dependent hydrolases"/>
    <property type="match status" value="1"/>
</dbReference>
<dbReference type="EMBL" id="QEKW01000024">
    <property type="protein sequence ID" value="PVY97513.1"/>
    <property type="molecule type" value="Genomic_DNA"/>
</dbReference>
<dbReference type="Proteomes" id="UP000245639">
    <property type="component" value="Unassembled WGS sequence"/>
</dbReference>
<reference evidence="3 4" key="1">
    <citation type="submission" date="2018-04" db="EMBL/GenBank/DDBJ databases">
        <title>Genomic Encyclopedia of Type Strains, Phase IV (KMG-IV): sequencing the most valuable type-strain genomes for metagenomic binning, comparative biology and taxonomic classification.</title>
        <authorList>
            <person name="Goeker M."/>
        </authorList>
    </citation>
    <scope>NUCLEOTIDE SEQUENCE [LARGE SCALE GENOMIC DNA]</scope>
    <source>
        <strain evidence="3 4">DSM 45771</strain>
    </source>
</reference>
<keyword evidence="1 3" id="KW-0378">Hydrolase</keyword>
<dbReference type="OrthoDB" id="3189065at2"/>